<dbReference type="OrthoDB" id="2020073at2759"/>
<dbReference type="Gene3D" id="1.10.1080.10">
    <property type="entry name" value="Glutathione Synthetase, Chain A, domain 3"/>
    <property type="match status" value="1"/>
</dbReference>
<dbReference type="Gene3D" id="3.40.50.1760">
    <property type="entry name" value="Glutathione synthase, substrate-binding domain superfamily, eukaryotic"/>
    <property type="match status" value="1"/>
</dbReference>
<dbReference type="InterPro" id="IPR014049">
    <property type="entry name" value="Glutathione_synthase_N_euk"/>
</dbReference>
<dbReference type="InterPro" id="IPR003734">
    <property type="entry name" value="DUF155"/>
</dbReference>
<dbReference type="FunFam" id="3.30.1490.50:FF:000001">
    <property type="entry name" value="Glutathione synthetase"/>
    <property type="match status" value="1"/>
</dbReference>
<feature type="domain" description="DUF155" evidence="17">
    <location>
        <begin position="506"/>
        <end position="681"/>
    </location>
</feature>
<dbReference type="Proteomes" id="UP000694866">
    <property type="component" value="Unplaced"/>
</dbReference>
<dbReference type="Gene3D" id="3.30.1490.80">
    <property type="match status" value="1"/>
</dbReference>
<evidence type="ECO:0000259" key="17">
    <source>
        <dbReference type="Pfam" id="PF02582"/>
    </source>
</evidence>
<keyword evidence="11" id="KW-0067">ATP-binding</keyword>
<protein>
    <recommendedName>
        <fullName evidence="6">Glutathione synthetase</fullName>
        <ecNumber evidence="5">6.3.2.3</ecNumber>
    </recommendedName>
    <alternativeName>
        <fullName evidence="13">Glutathione synthase</fullName>
    </alternativeName>
</protein>
<dbReference type="AlphaFoldDB" id="A0A9R1TVA6"/>
<dbReference type="Pfam" id="PF02582">
    <property type="entry name" value="DUF155"/>
    <property type="match status" value="1"/>
</dbReference>
<evidence type="ECO:0000256" key="16">
    <source>
        <dbReference type="ARBA" id="ARBA00059746"/>
    </source>
</evidence>
<dbReference type="GO" id="GO:0005829">
    <property type="term" value="C:cytosol"/>
    <property type="evidence" value="ECO:0007669"/>
    <property type="project" value="TreeGrafter"/>
</dbReference>
<evidence type="ECO:0000256" key="1">
    <source>
        <dbReference type="ARBA" id="ARBA00001946"/>
    </source>
</evidence>
<dbReference type="GO" id="GO:0005524">
    <property type="term" value="F:ATP binding"/>
    <property type="evidence" value="ECO:0007669"/>
    <property type="project" value="UniProtKB-KW"/>
</dbReference>
<organism evidence="19 20">
    <name type="scientific">Fopius arisanus</name>
    <dbReference type="NCBI Taxonomy" id="64838"/>
    <lineage>
        <taxon>Eukaryota</taxon>
        <taxon>Metazoa</taxon>
        <taxon>Ecdysozoa</taxon>
        <taxon>Arthropoda</taxon>
        <taxon>Hexapoda</taxon>
        <taxon>Insecta</taxon>
        <taxon>Pterygota</taxon>
        <taxon>Neoptera</taxon>
        <taxon>Endopterygota</taxon>
        <taxon>Hymenoptera</taxon>
        <taxon>Apocrita</taxon>
        <taxon>Ichneumonoidea</taxon>
        <taxon>Braconidae</taxon>
        <taxon>Opiinae</taxon>
        <taxon>Fopius</taxon>
    </lineage>
</organism>
<proteinExistence type="inferred from homology"/>
<dbReference type="InterPro" id="IPR014042">
    <property type="entry name" value="Glutathione_synthase_a-hlx"/>
</dbReference>
<dbReference type="Gene3D" id="3.30.470.20">
    <property type="entry name" value="ATP-grasp fold, B domain"/>
    <property type="match status" value="1"/>
</dbReference>
<dbReference type="RefSeq" id="XP_011297683.1">
    <property type="nucleotide sequence ID" value="XM_011299381.1"/>
</dbReference>
<keyword evidence="9" id="KW-0479">Metal-binding</keyword>
<dbReference type="Pfam" id="PF03199">
    <property type="entry name" value="GSH_synthase"/>
    <property type="match status" value="1"/>
</dbReference>
<feature type="domain" description="Glutathione synthase substrate-binding" evidence="18">
    <location>
        <begin position="217"/>
        <end position="317"/>
    </location>
</feature>
<dbReference type="SUPFAM" id="SSF56059">
    <property type="entry name" value="Glutathione synthetase ATP-binding domain-like"/>
    <property type="match status" value="1"/>
</dbReference>
<dbReference type="InterPro" id="IPR014709">
    <property type="entry name" value="Glutathione_synthase_C_euk"/>
</dbReference>
<dbReference type="NCBIfam" id="TIGR01986">
    <property type="entry name" value="glut_syn_euk"/>
    <property type="match status" value="1"/>
</dbReference>
<evidence type="ECO:0000259" key="18">
    <source>
        <dbReference type="Pfam" id="PF03199"/>
    </source>
</evidence>
<comment type="cofactor">
    <cofactor evidence="1">
        <name>Mg(2+)</name>
        <dbReference type="ChEBI" id="CHEBI:18420"/>
    </cofactor>
</comment>
<dbReference type="GO" id="GO:0004363">
    <property type="term" value="F:glutathione synthase activity"/>
    <property type="evidence" value="ECO:0007669"/>
    <property type="project" value="UniProtKB-EC"/>
</dbReference>
<keyword evidence="7" id="KW-0436">Ligase</keyword>
<comment type="subunit">
    <text evidence="4">Homodimer.</text>
</comment>
<comment type="catalytic activity">
    <reaction evidence="14">
        <text>gamma-L-glutamyl-L-cysteine + glycine + ATP = glutathione + ADP + phosphate + H(+)</text>
        <dbReference type="Rhea" id="RHEA:13557"/>
        <dbReference type="ChEBI" id="CHEBI:15378"/>
        <dbReference type="ChEBI" id="CHEBI:30616"/>
        <dbReference type="ChEBI" id="CHEBI:43474"/>
        <dbReference type="ChEBI" id="CHEBI:57305"/>
        <dbReference type="ChEBI" id="CHEBI:57925"/>
        <dbReference type="ChEBI" id="CHEBI:58173"/>
        <dbReference type="ChEBI" id="CHEBI:456216"/>
        <dbReference type="EC" id="6.3.2.3"/>
    </reaction>
    <physiologicalReaction direction="left-to-right" evidence="14">
        <dbReference type="Rhea" id="RHEA:13558"/>
    </physiologicalReaction>
</comment>
<dbReference type="PANTHER" id="PTHR11130">
    <property type="entry name" value="GLUTATHIONE SYNTHETASE"/>
    <property type="match status" value="1"/>
</dbReference>
<comment type="function">
    <text evidence="16">Catalyzes the production of glutathione from gamma-glutamylcysteine and glycine in an ATP-dependent manner. Glutathione (gamma-glutamylcysteinylglycine, GSH) is the most abundant intracellular thiol in living aerobic cells and is required for numerous processes including the protection of cells against oxidative damage, amino acid transport, the detoxification of foreign compounds, the maintenance of protein sulfhydryl groups in a reduced state and acts as a cofactor for a number of enzymes. Participates in ophthalmate biosynthesis in hepatocytes.</text>
</comment>
<dbReference type="InterPro" id="IPR037013">
    <property type="entry name" value="GSH-S_sub-bd_sf"/>
</dbReference>
<evidence type="ECO:0000256" key="15">
    <source>
        <dbReference type="ARBA" id="ARBA00052123"/>
    </source>
</evidence>
<dbReference type="GO" id="GO:0043295">
    <property type="term" value="F:glutathione binding"/>
    <property type="evidence" value="ECO:0007669"/>
    <property type="project" value="TreeGrafter"/>
</dbReference>
<dbReference type="GO" id="GO:0046872">
    <property type="term" value="F:metal ion binding"/>
    <property type="evidence" value="ECO:0007669"/>
    <property type="project" value="UniProtKB-KW"/>
</dbReference>
<dbReference type="InterPro" id="IPR005615">
    <property type="entry name" value="Glutathione_synthase"/>
</dbReference>
<evidence type="ECO:0000256" key="7">
    <source>
        <dbReference type="ARBA" id="ARBA00022598"/>
    </source>
</evidence>
<evidence type="ECO:0000256" key="14">
    <source>
        <dbReference type="ARBA" id="ARBA00048871"/>
    </source>
</evidence>
<comment type="similarity">
    <text evidence="3">Belongs to the eukaryotic GSH synthase family.</text>
</comment>
<evidence type="ECO:0000256" key="8">
    <source>
        <dbReference type="ARBA" id="ARBA00022684"/>
    </source>
</evidence>
<evidence type="ECO:0000256" key="2">
    <source>
        <dbReference type="ARBA" id="ARBA00004965"/>
    </source>
</evidence>
<evidence type="ECO:0000256" key="5">
    <source>
        <dbReference type="ARBA" id="ARBA00012214"/>
    </source>
</evidence>
<dbReference type="InterPro" id="IPR004887">
    <property type="entry name" value="GSH_synth_subst-bd"/>
</dbReference>
<dbReference type="Pfam" id="PF03917">
    <property type="entry name" value="GSH_synth_ATP"/>
    <property type="match status" value="1"/>
</dbReference>
<comment type="pathway">
    <text evidence="2">Sulfur metabolism; glutathione biosynthesis; glutathione from L-cysteine and L-glutamate: step 2/2.</text>
</comment>
<keyword evidence="10" id="KW-0547">Nucleotide-binding</keyword>
<evidence type="ECO:0000256" key="11">
    <source>
        <dbReference type="ARBA" id="ARBA00022840"/>
    </source>
</evidence>
<evidence type="ECO:0000256" key="3">
    <source>
        <dbReference type="ARBA" id="ARBA00010385"/>
    </source>
</evidence>
<evidence type="ECO:0000256" key="6">
    <source>
        <dbReference type="ARBA" id="ARBA00020821"/>
    </source>
</evidence>
<comment type="catalytic activity">
    <reaction evidence="15">
        <text>gamma-L-glutamyl-(2S)-2-aminobutanoate + glycine + ATP = ophthalmate + ADP + phosphate + H(+)</text>
        <dbReference type="Rhea" id="RHEA:72075"/>
        <dbReference type="ChEBI" id="CHEBI:15378"/>
        <dbReference type="ChEBI" id="CHEBI:30616"/>
        <dbReference type="ChEBI" id="CHEBI:43474"/>
        <dbReference type="ChEBI" id="CHEBI:57305"/>
        <dbReference type="ChEBI" id="CHEBI:189406"/>
        <dbReference type="ChEBI" id="CHEBI:189750"/>
        <dbReference type="ChEBI" id="CHEBI:456216"/>
    </reaction>
    <physiologicalReaction direction="left-to-right" evidence="15">
        <dbReference type="Rhea" id="RHEA:72076"/>
    </physiologicalReaction>
</comment>
<evidence type="ECO:0000313" key="20">
    <source>
        <dbReference type="RefSeq" id="XP_011297683.1"/>
    </source>
</evidence>
<keyword evidence="19" id="KW-1185">Reference proteome</keyword>
<dbReference type="SUPFAM" id="SSF52440">
    <property type="entry name" value="PreATP-grasp domain"/>
    <property type="match status" value="1"/>
</dbReference>
<evidence type="ECO:0000256" key="10">
    <source>
        <dbReference type="ARBA" id="ARBA00022741"/>
    </source>
</evidence>
<dbReference type="FunFam" id="3.40.50.1760:FF:000001">
    <property type="entry name" value="Glutathione synthetase"/>
    <property type="match status" value="1"/>
</dbReference>
<dbReference type="KEGG" id="fas:105263274"/>
<evidence type="ECO:0000313" key="19">
    <source>
        <dbReference type="Proteomes" id="UP000694866"/>
    </source>
</evidence>
<evidence type="ECO:0000256" key="13">
    <source>
        <dbReference type="ARBA" id="ARBA00030403"/>
    </source>
</evidence>
<keyword evidence="12" id="KW-0460">Magnesium</keyword>
<dbReference type="PANTHER" id="PTHR11130:SF0">
    <property type="entry name" value="GLUTATHIONE SYNTHETASE"/>
    <property type="match status" value="1"/>
</dbReference>
<gene>
    <name evidence="20" type="primary">LOC105263274</name>
</gene>
<keyword evidence="8" id="KW-0317">Glutathione biosynthesis</keyword>
<dbReference type="EC" id="6.3.2.3" evidence="5"/>
<name>A0A9R1TVA6_9HYME</name>
<accession>A0A9R1TVA6</accession>
<dbReference type="InterPro" id="IPR016185">
    <property type="entry name" value="PreATP-grasp_dom_sf"/>
</dbReference>
<reference evidence="20" key="1">
    <citation type="submission" date="2025-08" db="UniProtKB">
        <authorList>
            <consortium name="RefSeq"/>
        </authorList>
    </citation>
    <scope>IDENTIFICATION</scope>
    <source>
        <strain evidence="20">USDA-PBARC FA_bdor</strain>
        <tissue evidence="20">Whole organism</tissue>
    </source>
</reference>
<dbReference type="Gene3D" id="3.30.1490.50">
    <property type="match status" value="1"/>
</dbReference>
<sequence length="745" mass="85185">MDDDKRLLPSCTNLPLDPEKLEELVDRAKDWALMHGMGVRPTSNTTKDIIQFAPFAMLPSVFPREEFEDACEIQVILNTLMHRVAHDYEFLKETLEGPVRVDAFTRQLFQIYDTVYQEGFTQKVSLGLLRSDLMLDSNFKEAVNVQKPFCCWKQVEINTMASGMGWLGPITTKFHQFILTELGLKNLTKYLPANNALQGICGAMIDAWGIYNDSEAAILFIVEDFSFNICDQRFHEFEIKRQNPNIRVIRRTLTQLASQARLGPKKELIVNNRVIGVVYFRCGYEPGQYPSEKEWEVRLLIERSLAIKSPSIQYHLAGTKKIQQALAKPGVLEQYLNNEKTVVRVKEIFTGLYALGADENENTTLDMAMANPERFVLKPQREGGGNNIYGLDIRAFLQSMKSPQERLAWILMDKIHPPPQLNYIVRAASSDSLQLKRVISELGIFGIIIGDDKTIFSNKQVGHLLRTKPHGCNEGGLMSGIACTDTLPDVIHAVPKYEIDHEIKEIYFFREGTVVMWNIPDLESGNLLQFLKSYEDSSYAPTLVQSESEMMSYTYTEAQKRSHLKDGDIYLASDATSLDKYTFSNAISQSVKLGIWEASLEAYIDSIEFVTEDLKAGRRIKMTREEVLRKQGELFALRHLINLSSDLLDTPDFYWENDELETLYQQTCGYFSIAKRTRVMNEKINHCVELVELLSSHLSDRHHVRLEWMIIVLIMVEVAFETLHYLDRYLGKNEESGVTVANIVT</sequence>
<evidence type="ECO:0000256" key="4">
    <source>
        <dbReference type="ARBA" id="ARBA00011738"/>
    </source>
</evidence>
<evidence type="ECO:0000256" key="9">
    <source>
        <dbReference type="ARBA" id="ARBA00022723"/>
    </source>
</evidence>
<dbReference type="GeneID" id="105263274"/>
<evidence type="ECO:0000256" key="12">
    <source>
        <dbReference type="ARBA" id="ARBA00022842"/>
    </source>
</evidence>